<dbReference type="InterPro" id="IPR036890">
    <property type="entry name" value="HATPase_C_sf"/>
</dbReference>
<dbReference type="GO" id="GO:0016740">
    <property type="term" value="F:transferase activity"/>
    <property type="evidence" value="ECO:0007669"/>
    <property type="project" value="UniProtKB-KW"/>
</dbReference>
<dbReference type="RefSeq" id="WP_245759667.1">
    <property type="nucleotide sequence ID" value="NZ_FOYI01000012.1"/>
</dbReference>
<accession>A0A1I6EIA3</accession>
<dbReference type="STRING" id="871652.SAMN04515673_11279"/>
<feature type="domain" description="Histidine phosphotransferase ChpT C-terminal" evidence="1">
    <location>
        <begin position="79"/>
        <end position="195"/>
    </location>
</feature>
<keyword evidence="2" id="KW-0808">Transferase</keyword>
<dbReference type="InterPro" id="IPR018762">
    <property type="entry name" value="ChpT_C"/>
</dbReference>
<dbReference type="Gene3D" id="1.10.287.130">
    <property type="match status" value="1"/>
</dbReference>
<proteinExistence type="predicted"/>
<dbReference type="Proteomes" id="UP000199302">
    <property type="component" value="Unassembled WGS sequence"/>
</dbReference>
<reference evidence="2 3" key="1">
    <citation type="submission" date="2016-10" db="EMBL/GenBank/DDBJ databases">
        <authorList>
            <person name="de Groot N.N."/>
        </authorList>
    </citation>
    <scope>NUCLEOTIDE SEQUENCE [LARGE SCALE GENOMIC DNA]</scope>
    <source>
        <strain evidence="3">KMM 9023,NRIC 0796,JCM 17311,KCTC 23692</strain>
    </source>
</reference>
<organism evidence="2 3">
    <name type="scientific">Poseidonocella sedimentorum</name>
    <dbReference type="NCBI Taxonomy" id="871652"/>
    <lineage>
        <taxon>Bacteria</taxon>
        <taxon>Pseudomonadati</taxon>
        <taxon>Pseudomonadota</taxon>
        <taxon>Alphaproteobacteria</taxon>
        <taxon>Rhodobacterales</taxon>
        <taxon>Roseobacteraceae</taxon>
        <taxon>Poseidonocella</taxon>
    </lineage>
</organism>
<gene>
    <name evidence="2" type="ORF">SAMN04515673_11279</name>
</gene>
<dbReference type="AlphaFoldDB" id="A0A1I6EIA3"/>
<name>A0A1I6EIA3_9RHOB</name>
<dbReference type="EMBL" id="FOYI01000012">
    <property type="protein sequence ID" value="SFR17484.1"/>
    <property type="molecule type" value="Genomic_DNA"/>
</dbReference>
<dbReference type="Gene3D" id="3.30.565.10">
    <property type="entry name" value="Histidine kinase-like ATPase, C-terminal domain"/>
    <property type="match status" value="1"/>
</dbReference>
<sequence>MTVQRQQDDLIALVGSRICHDLISPIGAIGNGVELMSMTGSGGEQELALISESVEQANARIRFFRVAFGYASPGQELGLREIRSILGDMTRGGRVKIDWDVGADVLRAEARLAFLLLLCIESALAFGGTVRVSLEDGAWRIDGVAEKLRIEEAPWQLLAESNPEAKIASATVQFALAPLVARDIGRKITADLGQDRIVIRF</sequence>
<evidence type="ECO:0000259" key="1">
    <source>
        <dbReference type="Pfam" id="PF10090"/>
    </source>
</evidence>
<evidence type="ECO:0000313" key="3">
    <source>
        <dbReference type="Proteomes" id="UP000199302"/>
    </source>
</evidence>
<keyword evidence="3" id="KW-1185">Reference proteome</keyword>
<dbReference type="Pfam" id="PF10090">
    <property type="entry name" value="HPTransfase"/>
    <property type="match status" value="1"/>
</dbReference>
<protein>
    <submittedName>
        <fullName evidence="2">Histidine phosphotransferase ChpT</fullName>
    </submittedName>
</protein>
<evidence type="ECO:0000313" key="2">
    <source>
        <dbReference type="EMBL" id="SFR17484.1"/>
    </source>
</evidence>